<feature type="compositionally biased region" description="Polar residues" evidence="1">
    <location>
        <begin position="173"/>
        <end position="186"/>
    </location>
</feature>
<evidence type="ECO:0000313" key="3">
    <source>
        <dbReference type="Proteomes" id="UP001320122"/>
    </source>
</evidence>
<gene>
    <name evidence="2" type="ORF">HOP51_13300</name>
</gene>
<protein>
    <submittedName>
        <fullName evidence="2">Uncharacterized protein</fullName>
    </submittedName>
</protein>
<name>A0ABS9AH42_9GAMM</name>
<dbReference type="InterPro" id="IPR046100">
    <property type="entry name" value="DUF6037"/>
</dbReference>
<sequence length="194" mass="22460">MKMESLKKLHQSMRVLGVDMQKFQVRLGAAEFDCLFSTRDDPFVLALTSRGLNPRFFRFVVNRGYWIRDYLGDLYGPLVEVLKIDGSSGKRLVPKDFLVQLDAAIPHAATQLWVPEPHVIVQLRADLEEAGRPYFDTWIYWDSESNRSPRKENMVKTLEALGPEALEYSKRMNASSKWSMTPTSRTWKSERRST</sequence>
<reference evidence="2 3" key="1">
    <citation type="journal article" date="2021" name="Front. Microbiol.">
        <title>Aerobic Denitrification and Heterotrophic Sulfur Oxidation in the Genus Halomonas Revealed by Six Novel Species Characterizations and Genome-Based Analysis.</title>
        <authorList>
            <person name="Wang L."/>
            <person name="Shao Z."/>
        </authorList>
    </citation>
    <scope>NUCLEOTIDE SEQUENCE [LARGE SCALE GENOMIC DNA]</scope>
    <source>
        <strain evidence="2 3">MCCC 1A11036</strain>
    </source>
</reference>
<dbReference type="RefSeq" id="WP_234274390.1">
    <property type="nucleotide sequence ID" value="NZ_JABFTT010000009.1"/>
</dbReference>
<accession>A0ABS9AH42</accession>
<dbReference type="EMBL" id="JABFTT010000009">
    <property type="protein sequence ID" value="MCE8021078.1"/>
    <property type="molecule type" value="Genomic_DNA"/>
</dbReference>
<evidence type="ECO:0000313" key="2">
    <source>
        <dbReference type="EMBL" id="MCE8021078.1"/>
    </source>
</evidence>
<evidence type="ECO:0000256" key="1">
    <source>
        <dbReference type="SAM" id="MobiDB-lite"/>
    </source>
</evidence>
<dbReference type="Pfam" id="PF19503">
    <property type="entry name" value="DUF6037"/>
    <property type="match status" value="1"/>
</dbReference>
<dbReference type="Proteomes" id="UP001320122">
    <property type="component" value="Unassembled WGS sequence"/>
</dbReference>
<comment type="caution">
    <text evidence="2">The sequence shown here is derived from an EMBL/GenBank/DDBJ whole genome shotgun (WGS) entry which is preliminary data.</text>
</comment>
<feature type="region of interest" description="Disordered" evidence="1">
    <location>
        <begin position="173"/>
        <end position="194"/>
    </location>
</feature>
<proteinExistence type="predicted"/>
<organism evidence="2 3">
    <name type="scientific">Billgrantia zhangzhouensis</name>
    <dbReference type="NCBI Taxonomy" id="2733481"/>
    <lineage>
        <taxon>Bacteria</taxon>
        <taxon>Pseudomonadati</taxon>
        <taxon>Pseudomonadota</taxon>
        <taxon>Gammaproteobacteria</taxon>
        <taxon>Oceanospirillales</taxon>
        <taxon>Halomonadaceae</taxon>
        <taxon>Billgrantia</taxon>
    </lineage>
</organism>
<keyword evidence="3" id="KW-1185">Reference proteome</keyword>